<dbReference type="Proteomes" id="UP001470809">
    <property type="component" value="Chromosome"/>
</dbReference>
<feature type="chain" id="PRO_5042976668" evidence="1">
    <location>
        <begin position="23"/>
        <end position="150"/>
    </location>
</feature>
<reference evidence="3" key="1">
    <citation type="submission" date="2024-08" db="EMBL/GenBank/DDBJ databases">
        <title>Phylogenomic analyses of a clade within the roseobacter group suggest taxonomic reassignments of species of the genera Aestuariivita, Citreicella, Loktanella, Nautella, Pelagibaca, Ruegeria, Thalassobius, Thiobacimonas and Tropicibacter, and the proposal o.</title>
        <authorList>
            <person name="Jeon C.O."/>
        </authorList>
    </citation>
    <scope>NUCLEOTIDE SEQUENCE</scope>
    <source>
        <strain evidence="3">SS1-5</strain>
    </source>
</reference>
<organism evidence="3 4">
    <name type="scientific">Yoonia rhodophyticola</name>
    <dbReference type="NCBI Taxonomy" id="3137370"/>
    <lineage>
        <taxon>Bacteria</taxon>
        <taxon>Pseudomonadati</taxon>
        <taxon>Pseudomonadota</taxon>
        <taxon>Alphaproteobacteria</taxon>
        <taxon>Rhodobacterales</taxon>
        <taxon>Paracoccaceae</taxon>
        <taxon>Yoonia</taxon>
    </lineage>
</organism>
<dbReference type="Gene3D" id="3.10.450.50">
    <property type="match status" value="1"/>
</dbReference>
<evidence type="ECO:0000313" key="3">
    <source>
        <dbReference type="EMBL" id="WZU68504.1"/>
    </source>
</evidence>
<evidence type="ECO:0000256" key="1">
    <source>
        <dbReference type="SAM" id="SignalP"/>
    </source>
</evidence>
<dbReference type="RefSeq" id="WP_342077793.1">
    <property type="nucleotide sequence ID" value="NZ_CP151767.2"/>
</dbReference>
<evidence type="ECO:0000259" key="2">
    <source>
        <dbReference type="Pfam" id="PF13474"/>
    </source>
</evidence>
<dbReference type="Pfam" id="PF13474">
    <property type="entry name" value="SnoaL_3"/>
    <property type="match status" value="1"/>
</dbReference>
<keyword evidence="4" id="KW-1185">Reference proteome</keyword>
<dbReference type="AlphaFoldDB" id="A0AAN0NM25"/>
<keyword evidence="1" id="KW-0732">Signal</keyword>
<dbReference type="KEGG" id="yrh:AABB31_06335"/>
<dbReference type="InterPro" id="IPR032710">
    <property type="entry name" value="NTF2-like_dom_sf"/>
</dbReference>
<proteinExistence type="predicted"/>
<protein>
    <submittedName>
        <fullName evidence="3">Nuclear transport factor 2 family protein</fullName>
    </submittedName>
</protein>
<name>A0AAN0NM25_9RHOB</name>
<dbReference type="EMBL" id="CP151767">
    <property type="protein sequence ID" value="WZU68504.1"/>
    <property type="molecule type" value="Genomic_DNA"/>
</dbReference>
<evidence type="ECO:0000313" key="4">
    <source>
        <dbReference type="Proteomes" id="UP001470809"/>
    </source>
</evidence>
<dbReference type="SUPFAM" id="SSF54427">
    <property type="entry name" value="NTF2-like"/>
    <property type="match status" value="1"/>
</dbReference>
<sequence>MRLASSLMGFALATLVAFPSFAVEKAEIENELTAYNDRYNEIIRDYDLDAFVALYNDTPLWIAPDTPPVAGLDVPRGTFGFIIQNEGFLTHSFDELFVSDDGTQAVMIGRYDLDVEKAGAQAEGTYLFVLQRNGEGWDIVVDMFNQHKAE</sequence>
<accession>A0AAN0NM25</accession>
<feature type="signal peptide" evidence="1">
    <location>
        <begin position="1"/>
        <end position="22"/>
    </location>
</feature>
<feature type="domain" description="SnoaL-like" evidence="2">
    <location>
        <begin position="34"/>
        <end position="140"/>
    </location>
</feature>
<dbReference type="InterPro" id="IPR037401">
    <property type="entry name" value="SnoaL-like"/>
</dbReference>
<gene>
    <name evidence="3" type="ORF">AABB31_06335</name>
</gene>